<keyword evidence="2" id="KW-1185">Reference proteome</keyword>
<protein>
    <submittedName>
        <fullName evidence="1">Uncharacterized protein</fullName>
    </submittedName>
</protein>
<sequence>MTTESARASQHLTEATTKACKAAAWDCQSHEFMGSPETVMTNLVGLPDELVARRVYMLMVQGDSRCEARVFERFNLDDAEGTVSSWSETDVPKLVTQITEVLVANRGVHCPGEQVRATLETEREVHVSAPAPAPRTAAEAFGPIVDGFRDDKFVRATVMVLC</sequence>
<dbReference type="RefSeq" id="WP_030881858.1">
    <property type="nucleotide sequence ID" value="NZ_JBIRHZ010000005.1"/>
</dbReference>
<accession>A0ABR5JD51</accession>
<comment type="caution">
    <text evidence="1">The sequence shown here is derived from an EMBL/GenBank/DDBJ whole genome shotgun (WGS) entry which is preliminary data.</text>
</comment>
<organism evidence="1 2">
    <name type="scientific">Streptomyces varsoviensis</name>
    <dbReference type="NCBI Taxonomy" id="67373"/>
    <lineage>
        <taxon>Bacteria</taxon>
        <taxon>Bacillati</taxon>
        <taxon>Actinomycetota</taxon>
        <taxon>Actinomycetes</taxon>
        <taxon>Kitasatosporales</taxon>
        <taxon>Streptomycetaceae</taxon>
        <taxon>Streptomyces</taxon>
    </lineage>
</organism>
<proteinExistence type="predicted"/>
<dbReference type="Proteomes" id="UP000037020">
    <property type="component" value="Unassembled WGS sequence"/>
</dbReference>
<gene>
    <name evidence="1" type="ORF">ADK38_03895</name>
</gene>
<name>A0ABR5JD51_9ACTN</name>
<evidence type="ECO:0000313" key="2">
    <source>
        <dbReference type="Proteomes" id="UP000037020"/>
    </source>
</evidence>
<reference evidence="1 2" key="1">
    <citation type="submission" date="2015-07" db="EMBL/GenBank/DDBJ databases">
        <authorList>
            <person name="Ju K.-S."/>
            <person name="Doroghazi J.R."/>
            <person name="Metcalf W.W."/>
        </authorList>
    </citation>
    <scope>NUCLEOTIDE SEQUENCE [LARGE SCALE GENOMIC DNA]</scope>
    <source>
        <strain evidence="1 2">NRRL B-3589</strain>
    </source>
</reference>
<evidence type="ECO:0000313" key="1">
    <source>
        <dbReference type="EMBL" id="KOG91311.1"/>
    </source>
</evidence>
<dbReference type="EMBL" id="LGUT01000317">
    <property type="protein sequence ID" value="KOG91311.1"/>
    <property type="molecule type" value="Genomic_DNA"/>
</dbReference>